<dbReference type="RefSeq" id="WP_069405130.1">
    <property type="nucleotide sequence ID" value="NZ_JBHRZJ010000014.1"/>
</dbReference>
<comment type="caution">
    <text evidence="2">The sequence shown here is derived from an EMBL/GenBank/DDBJ whole genome shotgun (WGS) entry which is preliminary data.</text>
</comment>
<keyword evidence="3" id="KW-1185">Reference proteome</keyword>
<dbReference type="AlphaFoldDB" id="A0A1E3RXN1"/>
<protein>
    <recommendedName>
        <fullName evidence="4">Keratin associated protein</fullName>
    </recommendedName>
</protein>
<name>A0A1E3RXN1_9MYCO</name>
<gene>
    <name evidence="2" type="ORF">BHQ17_10395</name>
</gene>
<dbReference type="Proteomes" id="UP000094243">
    <property type="component" value="Unassembled WGS sequence"/>
</dbReference>
<feature type="chain" id="PRO_5009135256" description="Keratin associated protein" evidence="1">
    <location>
        <begin position="27"/>
        <end position="86"/>
    </location>
</feature>
<accession>A0A1E3RXN1</accession>
<evidence type="ECO:0008006" key="4">
    <source>
        <dbReference type="Google" id="ProtNLM"/>
    </source>
</evidence>
<feature type="signal peptide" evidence="1">
    <location>
        <begin position="1"/>
        <end position="26"/>
    </location>
</feature>
<reference evidence="3" key="1">
    <citation type="submission" date="2016-09" db="EMBL/GenBank/DDBJ databases">
        <authorList>
            <person name="Greninger A.L."/>
            <person name="Jerome K.R."/>
            <person name="Mcnair B."/>
            <person name="Wallis C."/>
            <person name="Fang F."/>
        </authorList>
    </citation>
    <scope>NUCLEOTIDE SEQUENCE [LARGE SCALE GENOMIC DNA]</scope>
    <source>
        <strain evidence="3">M7</strain>
    </source>
</reference>
<keyword evidence="1" id="KW-0732">Signal</keyword>
<evidence type="ECO:0000313" key="3">
    <source>
        <dbReference type="Proteomes" id="UP000094243"/>
    </source>
</evidence>
<dbReference type="OrthoDB" id="4631997at2"/>
<proteinExistence type="predicted"/>
<organism evidence="2 3">
    <name type="scientific">Mycolicibacterium holsaticum</name>
    <dbReference type="NCBI Taxonomy" id="152142"/>
    <lineage>
        <taxon>Bacteria</taxon>
        <taxon>Bacillati</taxon>
        <taxon>Actinomycetota</taxon>
        <taxon>Actinomycetes</taxon>
        <taxon>Mycobacteriales</taxon>
        <taxon>Mycobacteriaceae</taxon>
        <taxon>Mycolicibacterium</taxon>
    </lineage>
</organism>
<sequence>MRLRIITSLVIAATAALIGLAPMANAAPTGCSATGGATICQTPGNAQVTAQPGQAAEDAARLQYPFFVFGPYGLVVRHGIEHGHRR</sequence>
<evidence type="ECO:0000256" key="1">
    <source>
        <dbReference type="SAM" id="SignalP"/>
    </source>
</evidence>
<dbReference type="EMBL" id="MIGZ01000048">
    <property type="protein sequence ID" value="ODQ94117.1"/>
    <property type="molecule type" value="Genomic_DNA"/>
</dbReference>
<evidence type="ECO:0000313" key="2">
    <source>
        <dbReference type="EMBL" id="ODQ94117.1"/>
    </source>
</evidence>